<feature type="transmembrane region" description="Helical" evidence="9">
    <location>
        <begin position="233"/>
        <end position="254"/>
    </location>
</feature>
<comment type="similarity">
    <text evidence="2">Belongs to the glutamate-gated ion channel (TC 1.A.10.1) family.</text>
</comment>
<dbReference type="GO" id="GO:0015276">
    <property type="term" value="F:ligand-gated monoatomic ion channel activity"/>
    <property type="evidence" value="ECO:0007669"/>
    <property type="project" value="InterPro"/>
</dbReference>
<dbReference type="GO" id="GO:0050906">
    <property type="term" value="P:detection of stimulus involved in sensory perception"/>
    <property type="evidence" value="ECO:0007669"/>
    <property type="project" value="UniProtKB-ARBA"/>
</dbReference>
<feature type="transmembrane region" description="Helical" evidence="9">
    <location>
        <begin position="260"/>
        <end position="280"/>
    </location>
</feature>
<protein>
    <recommendedName>
        <fullName evidence="10">Ionotropic glutamate receptor C-terminal domain-containing protein</fullName>
    </recommendedName>
</protein>
<evidence type="ECO:0000256" key="6">
    <source>
        <dbReference type="ARBA" id="ARBA00023136"/>
    </source>
</evidence>
<dbReference type="PANTHER" id="PTHR42643">
    <property type="entry name" value="IONOTROPIC RECEPTOR 20A-RELATED"/>
    <property type="match status" value="1"/>
</dbReference>
<dbReference type="OrthoDB" id="8050636at2759"/>
<organism evidence="11 12">
    <name type="scientific">Chironomus riparius</name>
    <dbReference type="NCBI Taxonomy" id="315576"/>
    <lineage>
        <taxon>Eukaryota</taxon>
        <taxon>Metazoa</taxon>
        <taxon>Ecdysozoa</taxon>
        <taxon>Arthropoda</taxon>
        <taxon>Hexapoda</taxon>
        <taxon>Insecta</taxon>
        <taxon>Pterygota</taxon>
        <taxon>Neoptera</taxon>
        <taxon>Endopterygota</taxon>
        <taxon>Diptera</taxon>
        <taxon>Nematocera</taxon>
        <taxon>Chironomoidea</taxon>
        <taxon>Chironomidae</taxon>
        <taxon>Chironominae</taxon>
        <taxon>Chironomus</taxon>
    </lineage>
</organism>
<evidence type="ECO:0000256" key="7">
    <source>
        <dbReference type="ARBA" id="ARBA00023170"/>
    </source>
</evidence>
<keyword evidence="5 9" id="KW-1133">Transmembrane helix</keyword>
<feature type="transmembrane region" description="Helical" evidence="9">
    <location>
        <begin position="450"/>
        <end position="478"/>
    </location>
</feature>
<dbReference type="InterPro" id="IPR052192">
    <property type="entry name" value="Insect_Ionotropic_Sensory_Rcpt"/>
</dbReference>
<dbReference type="PANTHER" id="PTHR42643:SF30">
    <property type="entry name" value="IONOTROPIC RECEPTOR 40A-RELATED"/>
    <property type="match status" value="1"/>
</dbReference>
<dbReference type="Pfam" id="PF00060">
    <property type="entry name" value="Lig_chan"/>
    <property type="match status" value="1"/>
</dbReference>
<accession>A0A9N9WYB4</accession>
<reference evidence="11" key="2">
    <citation type="submission" date="2022-10" db="EMBL/GenBank/DDBJ databases">
        <authorList>
            <consortium name="ENA_rothamsted_submissions"/>
            <consortium name="culmorum"/>
            <person name="King R."/>
        </authorList>
    </citation>
    <scope>NUCLEOTIDE SEQUENCE</scope>
</reference>
<sequence length="502" mass="59265">MKDLFDHLYIEQFLFATLGRLTSFEYILHDTSDSINLVTFEWFTIEGCNQPAIEKINSMNKTTLKWDKKLETLKKYRNFYNCKLISGVTLEIKNTFYIDKFSDKPKGLLVDIFMAMSKYVNFNPWIQIVSFDLQTRPEKRVPSDYFLFQEHKKIQVLHEIRTQVDSNYHVSMTFAESSLIFLITPGEPYTISEKLFLPFDDETWIWLTLTFVVTFIVILILNRMPLKYQNIVYGEGITTPTLNIVFIFFGLGQMKVPEKAYPRFLLLSFIVFCLIFRTCYQSKLFEFMTSDMRKPSPETINDLYYQNFTIVTVGYSHIMNTLENMIEESKRPKIQAFTNIYDFNQEFFQQRENYSARLAFYLPNDQLPILGSVCKCSPRILKQSLFTHQYGISTFRNHFLFELTDEIVQRFIPMGIIQHSYEFHTWVNFRNIVEDVESTQKVLDVDDLAYGFYIWLGACGISIIGFLLELVAHCLIVFRQNCCDSCIFGRLRWCGRIRSDPE</sequence>
<evidence type="ECO:0000313" key="11">
    <source>
        <dbReference type="EMBL" id="CAG9808659.1"/>
    </source>
</evidence>
<evidence type="ECO:0000259" key="10">
    <source>
        <dbReference type="Pfam" id="PF00060"/>
    </source>
</evidence>
<evidence type="ECO:0000256" key="8">
    <source>
        <dbReference type="ARBA" id="ARBA00023180"/>
    </source>
</evidence>
<evidence type="ECO:0000256" key="1">
    <source>
        <dbReference type="ARBA" id="ARBA00004651"/>
    </source>
</evidence>
<name>A0A9N9WYB4_9DIPT</name>
<keyword evidence="3" id="KW-1003">Cell membrane</keyword>
<keyword evidence="4 9" id="KW-0812">Transmembrane</keyword>
<gene>
    <name evidence="11" type="ORF">CHIRRI_LOCUS11497</name>
</gene>
<comment type="subcellular location">
    <subcellularLocation>
        <location evidence="1">Cell membrane</location>
        <topology evidence="1">Multi-pass membrane protein</topology>
    </subcellularLocation>
</comment>
<dbReference type="EMBL" id="OU895879">
    <property type="protein sequence ID" value="CAG9808659.1"/>
    <property type="molecule type" value="Genomic_DNA"/>
</dbReference>
<evidence type="ECO:0000256" key="2">
    <source>
        <dbReference type="ARBA" id="ARBA00008685"/>
    </source>
</evidence>
<keyword evidence="8" id="KW-0325">Glycoprotein</keyword>
<dbReference type="Proteomes" id="UP001153620">
    <property type="component" value="Chromosome 3"/>
</dbReference>
<evidence type="ECO:0000313" key="12">
    <source>
        <dbReference type="Proteomes" id="UP001153620"/>
    </source>
</evidence>
<reference evidence="11" key="1">
    <citation type="submission" date="2022-01" db="EMBL/GenBank/DDBJ databases">
        <authorList>
            <person name="King R."/>
        </authorList>
    </citation>
    <scope>NUCLEOTIDE SEQUENCE</scope>
</reference>
<evidence type="ECO:0000256" key="3">
    <source>
        <dbReference type="ARBA" id="ARBA00022475"/>
    </source>
</evidence>
<feature type="transmembrane region" description="Helical" evidence="9">
    <location>
        <begin position="204"/>
        <end position="221"/>
    </location>
</feature>
<evidence type="ECO:0000256" key="4">
    <source>
        <dbReference type="ARBA" id="ARBA00022692"/>
    </source>
</evidence>
<evidence type="ECO:0000256" key="9">
    <source>
        <dbReference type="SAM" id="Phobius"/>
    </source>
</evidence>
<feature type="domain" description="Ionotropic glutamate receptor C-terminal" evidence="10">
    <location>
        <begin position="202"/>
        <end position="458"/>
    </location>
</feature>
<keyword evidence="6 9" id="KW-0472">Membrane</keyword>
<dbReference type="GO" id="GO:0005886">
    <property type="term" value="C:plasma membrane"/>
    <property type="evidence" value="ECO:0007669"/>
    <property type="project" value="UniProtKB-SubCell"/>
</dbReference>
<keyword evidence="12" id="KW-1185">Reference proteome</keyword>
<dbReference type="InterPro" id="IPR001320">
    <property type="entry name" value="Iontro_rcpt_C"/>
</dbReference>
<evidence type="ECO:0000256" key="5">
    <source>
        <dbReference type="ARBA" id="ARBA00022989"/>
    </source>
</evidence>
<dbReference type="AlphaFoldDB" id="A0A9N9WYB4"/>
<keyword evidence="7" id="KW-0675">Receptor</keyword>
<proteinExistence type="inferred from homology"/>
<dbReference type="Gene3D" id="1.10.287.70">
    <property type="match status" value="1"/>
</dbReference>